<keyword evidence="4" id="KW-1185">Reference proteome</keyword>
<evidence type="ECO:0000256" key="1">
    <source>
        <dbReference type="SAM" id="MobiDB-lite"/>
    </source>
</evidence>
<dbReference type="Proteomes" id="UP000663832">
    <property type="component" value="Unassembled WGS sequence"/>
</dbReference>
<dbReference type="AlphaFoldDB" id="A0A816A996"/>
<feature type="compositionally biased region" description="Polar residues" evidence="1">
    <location>
        <begin position="1"/>
        <end position="10"/>
    </location>
</feature>
<evidence type="ECO:0000313" key="4">
    <source>
        <dbReference type="Proteomes" id="UP000663832"/>
    </source>
</evidence>
<dbReference type="EMBL" id="CAJNOI010000772">
    <property type="protein sequence ID" value="CAF1342937.1"/>
    <property type="molecule type" value="Genomic_DNA"/>
</dbReference>
<feature type="region of interest" description="Disordered" evidence="1">
    <location>
        <begin position="1"/>
        <end position="84"/>
    </location>
</feature>
<evidence type="ECO:0000313" key="2">
    <source>
        <dbReference type="EMBL" id="CAF1342937.1"/>
    </source>
</evidence>
<protein>
    <submittedName>
        <fullName evidence="3">Uncharacterized protein</fullName>
    </submittedName>
</protein>
<feature type="compositionally biased region" description="Basic residues" evidence="1">
    <location>
        <begin position="32"/>
        <end position="41"/>
    </location>
</feature>
<accession>A0A816A996</accession>
<proteinExistence type="predicted"/>
<reference evidence="3" key="1">
    <citation type="submission" date="2021-02" db="EMBL/GenBank/DDBJ databases">
        <authorList>
            <person name="Nowell W R."/>
        </authorList>
    </citation>
    <scope>NUCLEOTIDE SEQUENCE</scope>
</reference>
<dbReference type="EMBL" id="CAJNOM010001130">
    <property type="protein sequence ID" value="CAF1593787.1"/>
    <property type="molecule type" value="Genomic_DNA"/>
</dbReference>
<feature type="compositionally biased region" description="Basic and acidic residues" evidence="1">
    <location>
        <begin position="42"/>
        <end position="56"/>
    </location>
</feature>
<feature type="compositionally biased region" description="Basic and acidic residues" evidence="1">
    <location>
        <begin position="17"/>
        <end position="31"/>
    </location>
</feature>
<comment type="caution">
    <text evidence="3">The sequence shown here is derived from an EMBL/GenBank/DDBJ whole genome shotgun (WGS) entry which is preliminary data.</text>
</comment>
<evidence type="ECO:0000313" key="3">
    <source>
        <dbReference type="EMBL" id="CAF1593787.1"/>
    </source>
</evidence>
<sequence length="84" mass="9254">MNTISDNNIYDFNCLHQSEKNEDLEQSDGGRKPGHGGHHGSHRPEHGSIECGEHGKHLGHPGKHPNRPCHHGPHTFRPTSSTLA</sequence>
<organism evidence="3 4">
    <name type="scientific">Adineta steineri</name>
    <dbReference type="NCBI Taxonomy" id="433720"/>
    <lineage>
        <taxon>Eukaryota</taxon>
        <taxon>Metazoa</taxon>
        <taxon>Spiralia</taxon>
        <taxon>Gnathifera</taxon>
        <taxon>Rotifera</taxon>
        <taxon>Eurotatoria</taxon>
        <taxon>Bdelloidea</taxon>
        <taxon>Adinetida</taxon>
        <taxon>Adinetidae</taxon>
        <taxon>Adineta</taxon>
    </lineage>
</organism>
<dbReference type="Proteomes" id="UP000663877">
    <property type="component" value="Unassembled WGS sequence"/>
</dbReference>
<gene>
    <name evidence="2" type="ORF">BJG266_LOCUS34519</name>
    <name evidence="3" type="ORF">QVE165_LOCUS51604</name>
</gene>
<feature type="compositionally biased region" description="Basic residues" evidence="1">
    <location>
        <begin position="57"/>
        <end position="74"/>
    </location>
</feature>
<name>A0A816A996_9BILA</name>